<keyword evidence="1" id="KW-0129">CBS domain</keyword>
<dbReference type="PROSITE" id="PS51371">
    <property type="entry name" value="CBS"/>
    <property type="match status" value="1"/>
</dbReference>
<dbReference type="Pfam" id="PF00571">
    <property type="entry name" value="CBS"/>
    <property type="match status" value="1"/>
</dbReference>
<dbReference type="Proteomes" id="UP000192591">
    <property type="component" value="Unassembled WGS sequence"/>
</dbReference>
<accession>A0A1V9A7J3</accession>
<evidence type="ECO:0000259" key="2">
    <source>
        <dbReference type="PROSITE" id="PS51371"/>
    </source>
</evidence>
<dbReference type="EMBL" id="MWIH01000005">
    <property type="protein sequence ID" value="OQO93107.1"/>
    <property type="molecule type" value="Genomic_DNA"/>
</dbReference>
<gene>
    <name evidence="3" type="ORF">B1813_07820</name>
</gene>
<dbReference type="AlphaFoldDB" id="A0A1V9A7J3"/>
<organism evidence="3 4">
    <name type="scientific">Saccharomonospora piscinae</name>
    <dbReference type="NCBI Taxonomy" id="687388"/>
    <lineage>
        <taxon>Bacteria</taxon>
        <taxon>Bacillati</taxon>
        <taxon>Actinomycetota</taxon>
        <taxon>Actinomycetes</taxon>
        <taxon>Pseudonocardiales</taxon>
        <taxon>Pseudonocardiaceae</taxon>
        <taxon>Saccharomonospora</taxon>
    </lineage>
</organism>
<dbReference type="SUPFAM" id="SSF54631">
    <property type="entry name" value="CBS-domain pair"/>
    <property type="match status" value="1"/>
</dbReference>
<reference evidence="3 4" key="1">
    <citation type="submission" date="2017-02" db="EMBL/GenBank/DDBJ databases">
        <title>Draft genome of Saccharomonospora sp. 154.</title>
        <authorList>
            <person name="Alonso-Carmona G.S."/>
            <person name="De La Haba R."/>
            <person name="Vera-Gargallo B."/>
            <person name="Sandoval-Trujillo A.H."/>
            <person name="Ramirez-Duran N."/>
            <person name="Ventosa A."/>
        </authorList>
    </citation>
    <scope>NUCLEOTIDE SEQUENCE [LARGE SCALE GENOMIC DNA]</scope>
    <source>
        <strain evidence="3 4">LRS4.154</strain>
    </source>
</reference>
<dbReference type="STRING" id="1962155.B1813_07820"/>
<comment type="caution">
    <text evidence="3">The sequence shown here is derived from an EMBL/GenBank/DDBJ whole genome shotgun (WGS) entry which is preliminary data.</text>
</comment>
<dbReference type="Gene3D" id="3.10.580.10">
    <property type="entry name" value="CBS-domain"/>
    <property type="match status" value="1"/>
</dbReference>
<feature type="domain" description="CBS" evidence="2">
    <location>
        <begin position="280"/>
        <end position="338"/>
    </location>
</feature>
<sequence length="506" mass="57091">MVRGGRNGEREEAALREGLAITGWDELGDLTEYENKEQILSHLCQVYPNRKKASLTTWTGQLWRLSREIQLGDHIVMPLKTKPQQLSIGRVVGPYKFRHDAPPQFKNAIEVEWLSVNTPRAAVEQDLLDSMGSLLTICELSRFDAANRIAKLAETGADPGPSRKSEWDIRTPKDLIEKAASAPRAYPMRISIRDLLSCWDQARRTPSSVALVERELAELGLTTSPPFTEGWLDNLVSIIPIEDEPDPSGSSNEDLPQDMGVESATDFPEVSLTFGVLQPSNKEVASVKPEDDINVALTFMVAERYSQLAVIDCSGNFHGAVSWESIGTARMSGPVRKVEDAITSAMVVDFNDHLLTHISEIYRNGYVFVWNRDRTMGGVVTASDLTNQFGALARPFVLIEEAERRLRRRVDAVFAAEELNKYTRTRKSAESAADLTIGNYLHLLRPVENWRRIAWPLDHDMFLETLEEVRKIRNELMHFAPDPVTKEQFDTLDKFVRLLRAVDPYM</sequence>
<evidence type="ECO:0000256" key="1">
    <source>
        <dbReference type="PROSITE-ProRule" id="PRU00703"/>
    </source>
</evidence>
<dbReference type="InterPro" id="IPR000644">
    <property type="entry name" value="CBS_dom"/>
</dbReference>
<name>A0A1V9A7J3_SACPI</name>
<evidence type="ECO:0000313" key="4">
    <source>
        <dbReference type="Proteomes" id="UP000192591"/>
    </source>
</evidence>
<evidence type="ECO:0000313" key="3">
    <source>
        <dbReference type="EMBL" id="OQO93107.1"/>
    </source>
</evidence>
<protein>
    <recommendedName>
        <fullName evidence="2">CBS domain-containing protein</fullName>
    </recommendedName>
</protein>
<dbReference type="InterPro" id="IPR046342">
    <property type="entry name" value="CBS_dom_sf"/>
</dbReference>
<keyword evidence="4" id="KW-1185">Reference proteome</keyword>
<proteinExistence type="predicted"/>